<dbReference type="Proteomes" id="UP000828251">
    <property type="component" value="Unassembled WGS sequence"/>
</dbReference>
<dbReference type="EMBL" id="JAIQCV010000011">
    <property type="protein sequence ID" value="KAH1046142.1"/>
    <property type="molecule type" value="Genomic_DNA"/>
</dbReference>
<feature type="region of interest" description="Disordered" evidence="1">
    <location>
        <begin position="1"/>
        <end position="71"/>
    </location>
</feature>
<organism evidence="2 3">
    <name type="scientific">Gossypium stocksii</name>
    <dbReference type="NCBI Taxonomy" id="47602"/>
    <lineage>
        <taxon>Eukaryota</taxon>
        <taxon>Viridiplantae</taxon>
        <taxon>Streptophyta</taxon>
        <taxon>Embryophyta</taxon>
        <taxon>Tracheophyta</taxon>
        <taxon>Spermatophyta</taxon>
        <taxon>Magnoliopsida</taxon>
        <taxon>eudicotyledons</taxon>
        <taxon>Gunneridae</taxon>
        <taxon>Pentapetalae</taxon>
        <taxon>rosids</taxon>
        <taxon>malvids</taxon>
        <taxon>Malvales</taxon>
        <taxon>Malvaceae</taxon>
        <taxon>Malvoideae</taxon>
        <taxon>Gossypium</taxon>
    </lineage>
</organism>
<evidence type="ECO:0000256" key="1">
    <source>
        <dbReference type="SAM" id="MobiDB-lite"/>
    </source>
</evidence>
<feature type="compositionally biased region" description="Polar residues" evidence="1">
    <location>
        <begin position="47"/>
        <end position="64"/>
    </location>
</feature>
<evidence type="ECO:0000313" key="3">
    <source>
        <dbReference type="Proteomes" id="UP000828251"/>
    </source>
</evidence>
<evidence type="ECO:0000313" key="2">
    <source>
        <dbReference type="EMBL" id="KAH1046142.1"/>
    </source>
</evidence>
<gene>
    <name evidence="2" type="ORF">J1N35_036926</name>
</gene>
<sequence>LTLLLNTKEGRPMLPKQKTQSKYHLQHDTGKQKTQSRYHLQRDTGKQKTQSKYHLQHDTGNSSAGEDDVPCCPATTKKGGGGFMNMLCKALGCCGLLSACYDPRTPH</sequence>
<name>A0A9D3ZLA0_9ROSI</name>
<protein>
    <submittedName>
        <fullName evidence="2">Uncharacterized protein</fullName>
    </submittedName>
</protein>
<keyword evidence="3" id="KW-1185">Reference proteome</keyword>
<proteinExistence type="predicted"/>
<dbReference type="OrthoDB" id="983886at2759"/>
<feature type="non-terminal residue" evidence="2">
    <location>
        <position position="1"/>
    </location>
</feature>
<comment type="caution">
    <text evidence="2">The sequence shown here is derived from an EMBL/GenBank/DDBJ whole genome shotgun (WGS) entry which is preliminary data.</text>
</comment>
<dbReference type="AlphaFoldDB" id="A0A9D3ZLA0"/>
<accession>A0A9D3ZLA0</accession>
<reference evidence="2 3" key="1">
    <citation type="journal article" date="2021" name="Plant Biotechnol. J.">
        <title>Multi-omics assisted identification of the key and species-specific regulatory components of drought-tolerant mechanisms in Gossypium stocksii.</title>
        <authorList>
            <person name="Yu D."/>
            <person name="Ke L."/>
            <person name="Zhang D."/>
            <person name="Wu Y."/>
            <person name="Sun Y."/>
            <person name="Mei J."/>
            <person name="Sun J."/>
            <person name="Sun Y."/>
        </authorList>
    </citation>
    <scope>NUCLEOTIDE SEQUENCE [LARGE SCALE GENOMIC DNA]</scope>
    <source>
        <strain evidence="3">cv. E1</strain>
        <tissue evidence="2">Leaf</tissue>
    </source>
</reference>